<dbReference type="Proteomes" id="UP000663838">
    <property type="component" value="Unassembled WGS sequence"/>
</dbReference>
<dbReference type="AlphaFoldDB" id="A0A818J164"/>
<comment type="caution">
    <text evidence="4">The sequence shown here is derived from an EMBL/GenBank/DDBJ whole genome shotgun (WGS) entry which is preliminary data.</text>
</comment>
<protein>
    <submittedName>
        <fullName evidence="4">Uncharacterized protein</fullName>
    </submittedName>
</protein>
<gene>
    <name evidence="5" type="ORF">HFQ381_LOCUS16162</name>
    <name evidence="4" type="ORF">KIK155_LOCUS17493</name>
    <name evidence="3" type="ORF">LUA448_LOCUS9023</name>
    <name evidence="2" type="ORF">TIS948_LOCUS12703</name>
    <name evidence="6" type="ORF">TOA249_LOCUS16695</name>
</gene>
<evidence type="ECO:0000313" key="5">
    <source>
        <dbReference type="EMBL" id="CAF4342066.1"/>
    </source>
</evidence>
<name>A0A818J164_9BILA</name>
<reference evidence="4" key="1">
    <citation type="submission" date="2021-02" db="EMBL/GenBank/DDBJ databases">
        <authorList>
            <person name="Nowell W R."/>
        </authorList>
    </citation>
    <scope>NUCLEOTIDE SEQUENCE</scope>
</reference>
<evidence type="ECO:0000313" key="6">
    <source>
        <dbReference type="EMBL" id="CAF4695095.1"/>
    </source>
</evidence>
<evidence type="ECO:0000313" key="4">
    <source>
        <dbReference type="EMBL" id="CAF3531653.1"/>
    </source>
</evidence>
<dbReference type="Proteomes" id="UP000663825">
    <property type="component" value="Unassembled WGS sequence"/>
</dbReference>
<dbReference type="EMBL" id="CAJOBS010001151">
    <property type="protein sequence ID" value="CAF4695095.1"/>
    <property type="molecule type" value="Genomic_DNA"/>
</dbReference>
<sequence length="152" mass="16893">MLIEVHYGEACVLLVNGNCRPVHLLNYIRTHCCLSSTVKLDLCLISNGEPLHLATPESNFFLTGRRRYPAHIHCVLTEIDDEGTYIPLLNDTTLLTNDFLAKLKKATSLKTTPKPVPKSGKPSTNPSDDEAKRRRSIKSVVIAAGMMNKINH</sequence>
<dbReference type="EMBL" id="CAJNYD010001031">
    <property type="protein sequence ID" value="CAF3311437.1"/>
    <property type="molecule type" value="Genomic_DNA"/>
</dbReference>
<dbReference type="PANTHER" id="PTHR33887">
    <property type="entry name" value="PB1 DOMAIN-CONTAINING PROTEIN"/>
    <property type="match status" value="1"/>
</dbReference>
<feature type="region of interest" description="Disordered" evidence="1">
    <location>
        <begin position="110"/>
        <end position="135"/>
    </location>
</feature>
<accession>A0A818J164</accession>
<dbReference type="Proteomes" id="UP000663833">
    <property type="component" value="Unassembled WGS sequence"/>
</dbReference>
<evidence type="ECO:0000313" key="3">
    <source>
        <dbReference type="EMBL" id="CAF3311437.1"/>
    </source>
</evidence>
<dbReference type="EMBL" id="CAJOBO010001131">
    <property type="protein sequence ID" value="CAF4342066.1"/>
    <property type="molecule type" value="Genomic_DNA"/>
</dbReference>
<organism evidence="4 7">
    <name type="scientific">Rotaria socialis</name>
    <dbReference type="NCBI Taxonomy" id="392032"/>
    <lineage>
        <taxon>Eukaryota</taxon>
        <taxon>Metazoa</taxon>
        <taxon>Spiralia</taxon>
        <taxon>Gnathifera</taxon>
        <taxon>Rotifera</taxon>
        <taxon>Eurotatoria</taxon>
        <taxon>Bdelloidea</taxon>
        <taxon>Philodinida</taxon>
        <taxon>Philodinidae</taxon>
        <taxon>Rotaria</taxon>
    </lineage>
</organism>
<dbReference type="OrthoDB" id="2109241at2759"/>
<evidence type="ECO:0000256" key="1">
    <source>
        <dbReference type="SAM" id="MobiDB-lite"/>
    </source>
</evidence>
<dbReference type="Pfam" id="PF15874">
    <property type="entry name" value="Il2rg"/>
    <property type="match status" value="1"/>
</dbReference>
<dbReference type="Proteomes" id="UP000663851">
    <property type="component" value="Unassembled WGS sequence"/>
</dbReference>
<dbReference type="PANTHER" id="PTHR33887:SF6">
    <property type="entry name" value="CIDE-N DOMAIN-CONTAINING PROTEIN"/>
    <property type="match status" value="1"/>
</dbReference>
<evidence type="ECO:0000313" key="7">
    <source>
        <dbReference type="Proteomes" id="UP000663865"/>
    </source>
</evidence>
<dbReference type="EMBL" id="CAJNXB010001937">
    <property type="protein sequence ID" value="CAF3203065.1"/>
    <property type="molecule type" value="Genomic_DNA"/>
</dbReference>
<dbReference type="Proteomes" id="UP000663865">
    <property type="component" value="Unassembled WGS sequence"/>
</dbReference>
<dbReference type="EMBL" id="CAJNYV010003048">
    <property type="protein sequence ID" value="CAF3531653.1"/>
    <property type="molecule type" value="Genomic_DNA"/>
</dbReference>
<evidence type="ECO:0000313" key="2">
    <source>
        <dbReference type="EMBL" id="CAF3203065.1"/>
    </source>
</evidence>
<proteinExistence type="predicted"/>
<dbReference type="InterPro" id="IPR039471">
    <property type="entry name" value="CXorf65-like"/>
</dbReference>